<protein>
    <submittedName>
        <fullName evidence="2">Uncharacterized protein</fullName>
    </submittedName>
</protein>
<accession>A0A368LHE6</accession>
<reference evidence="2 3" key="1">
    <citation type="journal article" date="2017" name="Elife">
        <title>Extensive horizontal gene transfer in cheese-associated bacteria.</title>
        <authorList>
            <person name="Bonham K.S."/>
            <person name="Wolfe B.E."/>
            <person name="Dutton R.J."/>
        </authorList>
    </citation>
    <scope>NUCLEOTIDE SEQUENCE [LARGE SCALE GENOMIC DNA]</scope>
    <source>
        <strain evidence="2 3">JB196</strain>
    </source>
</reference>
<gene>
    <name evidence="2" type="ORF">CIK83_11995</name>
</gene>
<evidence type="ECO:0000256" key="1">
    <source>
        <dbReference type="SAM" id="Phobius"/>
    </source>
</evidence>
<keyword evidence="1" id="KW-0472">Membrane</keyword>
<evidence type="ECO:0000313" key="2">
    <source>
        <dbReference type="EMBL" id="RCS70179.1"/>
    </source>
</evidence>
<keyword evidence="1" id="KW-1133">Transmembrane helix</keyword>
<dbReference type="EMBL" id="QPGL01000002">
    <property type="protein sequence ID" value="RCS70179.1"/>
    <property type="molecule type" value="Genomic_DNA"/>
</dbReference>
<keyword evidence="3" id="KW-1185">Reference proteome</keyword>
<dbReference type="AlphaFoldDB" id="A0A368LHE6"/>
<organism evidence="2 3">
    <name type="scientific">Vibrio casei</name>
    <dbReference type="NCBI Taxonomy" id="673372"/>
    <lineage>
        <taxon>Bacteria</taxon>
        <taxon>Pseudomonadati</taxon>
        <taxon>Pseudomonadota</taxon>
        <taxon>Gammaproteobacteria</taxon>
        <taxon>Vibrionales</taxon>
        <taxon>Vibrionaceae</taxon>
        <taxon>Vibrio</taxon>
    </lineage>
</organism>
<evidence type="ECO:0000313" key="3">
    <source>
        <dbReference type="Proteomes" id="UP000252479"/>
    </source>
</evidence>
<comment type="caution">
    <text evidence="2">The sequence shown here is derived from an EMBL/GenBank/DDBJ whole genome shotgun (WGS) entry which is preliminary data.</text>
</comment>
<feature type="transmembrane region" description="Helical" evidence="1">
    <location>
        <begin position="75"/>
        <end position="92"/>
    </location>
</feature>
<name>A0A368LHE6_9VIBR</name>
<dbReference type="RefSeq" id="WP_086959718.1">
    <property type="nucleotide sequence ID" value="NZ_FUKS01000013.1"/>
</dbReference>
<sequence length="182" mass="20548">MSKDSTNEYAPKKYTVMGKRKKLEFVLTEKEIEDLEAKGYTVKGTQVGPNSSSARMRYEQPAIKRNNKSWYGSDPLHWVLPIILGVVFYYWLSNGDENKGVKKVASSDEIIECKARIEDRFDGDFEVDVYFLTGQSSDKNGPGGTSRVRLYFDLKDSSGDIAKMSGICQFSSDADKLIVTKR</sequence>
<proteinExistence type="predicted"/>
<dbReference type="Proteomes" id="UP000252479">
    <property type="component" value="Unassembled WGS sequence"/>
</dbReference>
<dbReference type="GeneID" id="303189642"/>
<keyword evidence="1" id="KW-0812">Transmembrane</keyword>